<dbReference type="GO" id="GO:0005886">
    <property type="term" value="C:plasma membrane"/>
    <property type="evidence" value="ECO:0007669"/>
    <property type="project" value="UniProtKB-SubCell"/>
</dbReference>
<feature type="transmembrane region" description="Helical" evidence="8">
    <location>
        <begin position="317"/>
        <end position="337"/>
    </location>
</feature>
<dbReference type="AlphaFoldDB" id="A0A9W6FV55"/>
<evidence type="ECO:0000313" key="9">
    <source>
        <dbReference type="EMBL" id="GLI35481.1"/>
    </source>
</evidence>
<keyword evidence="4" id="KW-1003">Cell membrane</keyword>
<evidence type="ECO:0000256" key="1">
    <source>
        <dbReference type="ARBA" id="ARBA00004651"/>
    </source>
</evidence>
<keyword evidence="10" id="KW-1185">Reference proteome</keyword>
<feature type="transmembrane region" description="Helical" evidence="8">
    <location>
        <begin position="249"/>
        <end position="275"/>
    </location>
</feature>
<evidence type="ECO:0000256" key="2">
    <source>
        <dbReference type="ARBA" id="ARBA00007935"/>
    </source>
</evidence>
<dbReference type="Proteomes" id="UP001144372">
    <property type="component" value="Unassembled WGS sequence"/>
</dbReference>
<evidence type="ECO:0000256" key="7">
    <source>
        <dbReference type="ARBA" id="ARBA00023136"/>
    </source>
</evidence>
<feature type="transmembrane region" description="Helical" evidence="8">
    <location>
        <begin position="160"/>
        <end position="180"/>
    </location>
</feature>
<dbReference type="GO" id="GO:0022857">
    <property type="term" value="F:transmembrane transporter activity"/>
    <property type="evidence" value="ECO:0007669"/>
    <property type="project" value="InterPro"/>
</dbReference>
<comment type="subcellular location">
    <subcellularLocation>
        <location evidence="1">Cell membrane</location>
        <topology evidence="1">Multi-pass membrane protein</topology>
    </subcellularLocation>
</comment>
<feature type="transmembrane region" description="Helical" evidence="8">
    <location>
        <begin position="102"/>
        <end position="122"/>
    </location>
</feature>
<keyword evidence="5 8" id="KW-0812">Transmembrane</keyword>
<dbReference type="RefSeq" id="WP_281795345.1">
    <property type="nucleotide sequence ID" value="NZ_BSDR01000001.1"/>
</dbReference>
<reference evidence="9" key="1">
    <citation type="submission" date="2022-12" db="EMBL/GenBank/DDBJ databases">
        <title>Reference genome sequencing for broad-spectrum identification of bacterial and archaeal isolates by mass spectrometry.</title>
        <authorList>
            <person name="Sekiguchi Y."/>
            <person name="Tourlousse D.M."/>
        </authorList>
    </citation>
    <scope>NUCLEOTIDE SEQUENCE</scope>
    <source>
        <strain evidence="9">ASRB1</strain>
    </source>
</reference>
<comment type="caution">
    <text evidence="9">The sequence shown here is derived from an EMBL/GenBank/DDBJ whole genome shotgun (WGS) entry which is preliminary data.</text>
</comment>
<dbReference type="Pfam" id="PF01032">
    <property type="entry name" value="FecCD"/>
    <property type="match status" value="1"/>
</dbReference>
<keyword evidence="3" id="KW-0813">Transport</keyword>
<proteinExistence type="inferred from homology"/>
<gene>
    <name evidence="9" type="ORF">DAMNIGENAA_29140</name>
</gene>
<dbReference type="Gene3D" id="1.10.3470.10">
    <property type="entry name" value="ABC transporter involved in vitamin B12 uptake, BtuC"/>
    <property type="match status" value="1"/>
</dbReference>
<feature type="transmembrane region" description="Helical" evidence="8">
    <location>
        <begin position="128"/>
        <end position="148"/>
    </location>
</feature>
<evidence type="ECO:0000256" key="5">
    <source>
        <dbReference type="ARBA" id="ARBA00022692"/>
    </source>
</evidence>
<evidence type="ECO:0000256" key="3">
    <source>
        <dbReference type="ARBA" id="ARBA00022448"/>
    </source>
</evidence>
<dbReference type="FunFam" id="1.10.3470.10:FF:000001">
    <property type="entry name" value="Vitamin B12 ABC transporter permease BtuC"/>
    <property type="match status" value="1"/>
</dbReference>
<dbReference type="PANTHER" id="PTHR30472:SF25">
    <property type="entry name" value="ABC TRANSPORTER PERMEASE PROTEIN MJ0876-RELATED"/>
    <property type="match status" value="1"/>
</dbReference>
<dbReference type="EMBL" id="BSDR01000001">
    <property type="protein sequence ID" value="GLI35481.1"/>
    <property type="molecule type" value="Genomic_DNA"/>
</dbReference>
<dbReference type="SUPFAM" id="SSF81345">
    <property type="entry name" value="ABC transporter involved in vitamin B12 uptake, BtuC"/>
    <property type="match status" value="1"/>
</dbReference>
<dbReference type="PANTHER" id="PTHR30472">
    <property type="entry name" value="FERRIC ENTEROBACTIN TRANSPORT SYSTEM PERMEASE PROTEIN"/>
    <property type="match status" value="1"/>
</dbReference>
<dbReference type="InterPro" id="IPR000522">
    <property type="entry name" value="ABC_transptr_permease_BtuC"/>
</dbReference>
<sequence>MSSHAEALCRNYRAYAGARILFLFVVILLLLGLTAIGLSVGASGMSPLEALSALFVDNGRAHSIMWILRLPRIVMAVLVGFGLGTAGAVFQAILQNPLASPFTLGIGSGAGLGAVTVILFFGGGFQTYRMALGAFIFSLVSAFIILGVARMRRASSETMILTGIAQMFLFSSVTSLFQYMGTMEQVQEVVFWFFGSLSKVGWPEIGLAALMILLPFPFLWRRAWDLNLLTAGDESALALGVNVEHLRMAAVVSASLVTAGCICFTGVIGFVGLVAPHITRMIIGSDHHTLLPSSGLVGALIVVAADTLGRTLWAPQVIPIGIVTSFIGVPFFFYLLLKRSREYW</sequence>
<dbReference type="GO" id="GO:0033214">
    <property type="term" value="P:siderophore-iron import into cell"/>
    <property type="evidence" value="ECO:0007669"/>
    <property type="project" value="TreeGrafter"/>
</dbReference>
<comment type="similarity">
    <text evidence="2">Belongs to the binding-protein-dependent transport system permease family. FecCD subfamily.</text>
</comment>
<organism evidence="9 10">
    <name type="scientific">Desulforhabdus amnigena</name>
    <dbReference type="NCBI Taxonomy" id="40218"/>
    <lineage>
        <taxon>Bacteria</taxon>
        <taxon>Pseudomonadati</taxon>
        <taxon>Thermodesulfobacteriota</taxon>
        <taxon>Syntrophobacteria</taxon>
        <taxon>Syntrophobacterales</taxon>
        <taxon>Syntrophobacteraceae</taxon>
        <taxon>Desulforhabdus</taxon>
    </lineage>
</organism>
<keyword evidence="7 8" id="KW-0472">Membrane</keyword>
<name>A0A9W6FV55_9BACT</name>
<evidence type="ECO:0000256" key="6">
    <source>
        <dbReference type="ARBA" id="ARBA00022989"/>
    </source>
</evidence>
<protein>
    <submittedName>
        <fullName evidence="9">Iron ABC transporter permease</fullName>
    </submittedName>
</protein>
<keyword evidence="6 8" id="KW-1133">Transmembrane helix</keyword>
<dbReference type="InterPro" id="IPR037294">
    <property type="entry name" value="ABC_BtuC-like"/>
</dbReference>
<accession>A0A9W6FV55</accession>
<feature type="transmembrane region" description="Helical" evidence="8">
    <location>
        <begin position="200"/>
        <end position="219"/>
    </location>
</feature>
<feature type="transmembrane region" description="Helical" evidence="8">
    <location>
        <begin position="64"/>
        <end position="90"/>
    </location>
</feature>
<evidence type="ECO:0000256" key="4">
    <source>
        <dbReference type="ARBA" id="ARBA00022475"/>
    </source>
</evidence>
<evidence type="ECO:0000256" key="8">
    <source>
        <dbReference type="SAM" id="Phobius"/>
    </source>
</evidence>
<feature type="transmembrane region" description="Helical" evidence="8">
    <location>
        <begin position="20"/>
        <end position="44"/>
    </location>
</feature>
<dbReference type="CDD" id="cd06550">
    <property type="entry name" value="TM_ABC_iron-siderophores_like"/>
    <property type="match status" value="1"/>
</dbReference>
<evidence type="ECO:0000313" key="10">
    <source>
        <dbReference type="Proteomes" id="UP001144372"/>
    </source>
</evidence>